<gene>
    <name evidence="12" type="ORF">A2537_03650</name>
</gene>
<evidence type="ECO:0000256" key="10">
    <source>
        <dbReference type="SAM" id="Phobius"/>
    </source>
</evidence>
<dbReference type="CDD" id="cd12916">
    <property type="entry name" value="VKOR_1"/>
    <property type="match status" value="1"/>
</dbReference>
<evidence type="ECO:0000313" key="13">
    <source>
        <dbReference type="Proteomes" id="UP000178490"/>
    </source>
</evidence>
<feature type="domain" description="Vitamin K epoxide reductase" evidence="11">
    <location>
        <begin position="16"/>
        <end position="152"/>
    </location>
</feature>
<dbReference type="GO" id="GO:0016020">
    <property type="term" value="C:membrane"/>
    <property type="evidence" value="ECO:0007669"/>
    <property type="project" value="UniProtKB-SubCell"/>
</dbReference>
<evidence type="ECO:0000256" key="3">
    <source>
        <dbReference type="ARBA" id="ARBA00022692"/>
    </source>
</evidence>
<feature type="transmembrane region" description="Helical" evidence="10">
    <location>
        <begin position="127"/>
        <end position="149"/>
    </location>
</feature>
<keyword evidence="5 10" id="KW-1133">Transmembrane helix</keyword>
<proteinExistence type="inferred from homology"/>
<dbReference type="InterPro" id="IPR044698">
    <property type="entry name" value="VKOR/LTO1"/>
</dbReference>
<dbReference type="GO" id="GO:0016491">
    <property type="term" value="F:oxidoreductase activity"/>
    <property type="evidence" value="ECO:0007669"/>
    <property type="project" value="UniProtKB-KW"/>
</dbReference>
<evidence type="ECO:0000259" key="11">
    <source>
        <dbReference type="SMART" id="SM00756"/>
    </source>
</evidence>
<evidence type="ECO:0000313" key="12">
    <source>
        <dbReference type="EMBL" id="OGH90135.1"/>
    </source>
</evidence>
<accession>A0A1F6P1V0</accession>
<name>A0A1F6P1V0_9BACT</name>
<dbReference type="Gene3D" id="1.20.1440.130">
    <property type="entry name" value="VKOR domain"/>
    <property type="match status" value="1"/>
</dbReference>
<reference evidence="12 13" key="1">
    <citation type="journal article" date="2016" name="Nat. Commun.">
        <title>Thousands of microbial genomes shed light on interconnected biogeochemical processes in an aquifer system.</title>
        <authorList>
            <person name="Anantharaman K."/>
            <person name="Brown C.T."/>
            <person name="Hug L.A."/>
            <person name="Sharon I."/>
            <person name="Castelle C.J."/>
            <person name="Probst A.J."/>
            <person name="Thomas B.C."/>
            <person name="Singh A."/>
            <person name="Wilkins M.J."/>
            <person name="Karaoz U."/>
            <person name="Brodie E.L."/>
            <person name="Williams K.H."/>
            <person name="Hubbard S.S."/>
            <person name="Banfield J.F."/>
        </authorList>
    </citation>
    <scope>NUCLEOTIDE SEQUENCE [LARGE SCALE GENOMIC DNA]</scope>
</reference>
<feature type="transmembrane region" description="Helical" evidence="10">
    <location>
        <begin position="100"/>
        <end position="121"/>
    </location>
</feature>
<evidence type="ECO:0000256" key="1">
    <source>
        <dbReference type="ARBA" id="ARBA00004141"/>
    </source>
</evidence>
<evidence type="ECO:0000256" key="8">
    <source>
        <dbReference type="ARBA" id="ARBA00023157"/>
    </source>
</evidence>
<dbReference type="InterPro" id="IPR012932">
    <property type="entry name" value="VKOR"/>
</dbReference>
<evidence type="ECO:0000256" key="4">
    <source>
        <dbReference type="ARBA" id="ARBA00022719"/>
    </source>
</evidence>
<sequence>MLQKIRSFVLKSVNVKRSLKIAIIIIGLIGLLDSSYLTYSYFKANPINCFTEVKQVNSCQVVADSIYSTVLGVPISLLGMCFYLVVIGIGVISQKRDFTFLLNLLLPFSALAVLFSLRLTYLQVYVIGYICYYCLISAALSLALLGISWKIYNQINALE</sequence>
<keyword evidence="6" id="KW-0560">Oxidoreductase</keyword>
<evidence type="ECO:0000256" key="9">
    <source>
        <dbReference type="ARBA" id="ARBA00023284"/>
    </source>
</evidence>
<evidence type="ECO:0000256" key="2">
    <source>
        <dbReference type="ARBA" id="ARBA00006214"/>
    </source>
</evidence>
<evidence type="ECO:0000256" key="5">
    <source>
        <dbReference type="ARBA" id="ARBA00022989"/>
    </source>
</evidence>
<protein>
    <recommendedName>
        <fullName evidence="11">Vitamin K epoxide reductase domain-containing protein</fullName>
    </recommendedName>
</protein>
<dbReference type="AlphaFoldDB" id="A0A1F6P1V0"/>
<dbReference type="InterPro" id="IPR038354">
    <property type="entry name" value="VKOR_sf"/>
</dbReference>
<keyword evidence="3 10" id="KW-0812">Transmembrane</keyword>
<keyword evidence="4" id="KW-0874">Quinone</keyword>
<comment type="subcellular location">
    <subcellularLocation>
        <location evidence="1">Membrane</location>
        <topology evidence="1">Multi-pass membrane protein</topology>
    </subcellularLocation>
</comment>
<keyword evidence="7 10" id="KW-0472">Membrane</keyword>
<dbReference type="Proteomes" id="UP000178490">
    <property type="component" value="Unassembled WGS sequence"/>
</dbReference>
<dbReference type="PANTHER" id="PTHR34573:SF1">
    <property type="entry name" value="VITAMIN K EPOXIDE REDUCTASE DOMAIN-CONTAINING PROTEIN"/>
    <property type="match status" value="1"/>
</dbReference>
<evidence type="ECO:0000256" key="6">
    <source>
        <dbReference type="ARBA" id="ARBA00023002"/>
    </source>
</evidence>
<dbReference type="EMBL" id="MFRC01000007">
    <property type="protein sequence ID" value="OGH90135.1"/>
    <property type="molecule type" value="Genomic_DNA"/>
</dbReference>
<keyword evidence="8" id="KW-1015">Disulfide bond</keyword>
<feature type="transmembrane region" description="Helical" evidence="10">
    <location>
        <begin position="21"/>
        <end position="42"/>
    </location>
</feature>
<keyword evidence="9" id="KW-0676">Redox-active center</keyword>
<evidence type="ECO:0000256" key="7">
    <source>
        <dbReference type="ARBA" id="ARBA00023136"/>
    </source>
</evidence>
<comment type="similarity">
    <text evidence="2">Belongs to the VKOR family.</text>
</comment>
<dbReference type="PANTHER" id="PTHR34573">
    <property type="entry name" value="VKC DOMAIN-CONTAINING PROTEIN"/>
    <property type="match status" value="1"/>
</dbReference>
<organism evidence="12 13">
    <name type="scientific">Candidatus Magasanikbacteria bacterium RIFOXYD2_FULL_36_9</name>
    <dbReference type="NCBI Taxonomy" id="1798707"/>
    <lineage>
        <taxon>Bacteria</taxon>
        <taxon>Candidatus Magasanikiibacteriota</taxon>
    </lineage>
</organism>
<comment type="caution">
    <text evidence="12">The sequence shown here is derived from an EMBL/GenBank/DDBJ whole genome shotgun (WGS) entry which is preliminary data.</text>
</comment>
<dbReference type="SMART" id="SM00756">
    <property type="entry name" value="VKc"/>
    <property type="match status" value="1"/>
</dbReference>
<dbReference type="Pfam" id="PF07884">
    <property type="entry name" value="VKOR"/>
    <property type="match status" value="1"/>
</dbReference>
<dbReference type="GO" id="GO:0048038">
    <property type="term" value="F:quinone binding"/>
    <property type="evidence" value="ECO:0007669"/>
    <property type="project" value="UniProtKB-KW"/>
</dbReference>
<feature type="transmembrane region" description="Helical" evidence="10">
    <location>
        <begin position="71"/>
        <end position="93"/>
    </location>
</feature>